<evidence type="ECO:0000256" key="1">
    <source>
        <dbReference type="SAM" id="MobiDB-lite"/>
    </source>
</evidence>
<reference evidence="2 3" key="1">
    <citation type="journal article" date="2016" name="Mol. Biol. Evol.">
        <title>Comparative Genomics of Early-Diverging Mushroom-Forming Fungi Provides Insights into the Origins of Lignocellulose Decay Capabilities.</title>
        <authorList>
            <person name="Nagy L.G."/>
            <person name="Riley R."/>
            <person name="Tritt A."/>
            <person name="Adam C."/>
            <person name="Daum C."/>
            <person name="Floudas D."/>
            <person name="Sun H."/>
            <person name="Yadav J.S."/>
            <person name="Pangilinan J."/>
            <person name="Larsson K.H."/>
            <person name="Matsuura K."/>
            <person name="Barry K."/>
            <person name="Labutti K."/>
            <person name="Kuo R."/>
            <person name="Ohm R.A."/>
            <person name="Bhattacharya S.S."/>
            <person name="Shirouzu T."/>
            <person name="Yoshinaga Y."/>
            <person name="Martin F.M."/>
            <person name="Grigoriev I.V."/>
            <person name="Hibbett D.S."/>
        </authorList>
    </citation>
    <scope>NUCLEOTIDE SEQUENCE [LARGE SCALE GENOMIC DNA]</scope>
    <source>
        <strain evidence="2 3">HHB12029</strain>
    </source>
</reference>
<dbReference type="EMBL" id="KV426025">
    <property type="protein sequence ID" value="KZV91534.1"/>
    <property type="molecule type" value="Genomic_DNA"/>
</dbReference>
<feature type="compositionally biased region" description="Low complexity" evidence="1">
    <location>
        <begin position="63"/>
        <end position="82"/>
    </location>
</feature>
<sequence length="215" mass="23950">MLKRTISFVDVYQPSSSKVAKSDLSADAATCSRPRPPLKRTPTLEDIPLATPPRRSLPPASPRRPSTPQAQASVQQNVASSSTPQRPLKRTKGLMEAVLETPRRSVAPSRTQTLPDIPVSNVKSKTVPLKRFATRPVLAPVTHTHTPRRARIYTSSLASDNGQRRVRTLSVFVPAPGTKLHRVNGAYWYQRALKVSFGEKRKIYWMLRDRGARIV</sequence>
<gene>
    <name evidence="2" type="ORF">EXIGLDRAFT_94758</name>
</gene>
<organism evidence="2 3">
    <name type="scientific">Exidia glandulosa HHB12029</name>
    <dbReference type="NCBI Taxonomy" id="1314781"/>
    <lineage>
        <taxon>Eukaryota</taxon>
        <taxon>Fungi</taxon>
        <taxon>Dikarya</taxon>
        <taxon>Basidiomycota</taxon>
        <taxon>Agaricomycotina</taxon>
        <taxon>Agaricomycetes</taxon>
        <taxon>Auriculariales</taxon>
        <taxon>Exidiaceae</taxon>
        <taxon>Exidia</taxon>
    </lineage>
</organism>
<name>A0A165H6U5_EXIGL</name>
<dbReference type="InParanoid" id="A0A165H6U5"/>
<keyword evidence="3" id="KW-1185">Reference proteome</keyword>
<protein>
    <submittedName>
        <fullName evidence="2">Uncharacterized protein</fullName>
    </submittedName>
</protein>
<dbReference type="Proteomes" id="UP000077266">
    <property type="component" value="Unassembled WGS sequence"/>
</dbReference>
<evidence type="ECO:0000313" key="3">
    <source>
        <dbReference type="Proteomes" id="UP000077266"/>
    </source>
</evidence>
<accession>A0A165H6U5</accession>
<dbReference type="AlphaFoldDB" id="A0A165H6U5"/>
<feature type="region of interest" description="Disordered" evidence="1">
    <location>
        <begin position="13"/>
        <end position="91"/>
    </location>
</feature>
<proteinExistence type="predicted"/>
<evidence type="ECO:0000313" key="2">
    <source>
        <dbReference type="EMBL" id="KZV91534.1"/>
    </source>
</evidence>